<organism evidence="1 2">
    <name type="scientific">Lacihabitans soyangensis</name>
    <dbReference type="NCBI Taxonomy" id="869394"/>
    <lineage>
        <taxon>Bacteria</taxon>
        <taxon>Pseudomonadati</taxon>
        <taxon>Bacteroidota</taxon>
        <taxon>Cytophagia</taxon>
        <taxon>Cytophagales</taxon>
        <taxon>Leadbetterellaceae</taxon>
        <taxon>Lacihabitans</taxon>
    </lineage>
</organism>
<protein>
    <submittedName>
        <fullName evidence="1">Uncharacterized protein</fullName>
    </submittedName>
</protein>
<dbReference type="AlphaFoldDB" id="A0AAE3H2Y5"/>
<dbReference type="Proteomes" id="UP001204144">
    <property type="component" value="Unassembled WGS sequence"/>
</dbReference>
<dbReference type="RefSeq" id="WP_255037585.1">
    <property type="nucleotide sequence ID" value="NZ_RJUF01000041.1"/>
</dbReference>
<dbReference type="EMBL" id="RJUF01000041">
    <property type="protein sequence ID" value="MCP9763818.1"/>
    <property type="molecule type" value="Genomic_DNA"/>
</dbReference>
<gene>
    <name evidence="1" type="ORF">EGI31_12720</name>
</gene>
<name>A0AAE3H2Y5_9BACT</name>
<evidence type="ECO:0000313" key="2">
    <source>
        <dbReference type="Proteomes" id="UP001204144"/>
    </source>
</evidence>
<sequence>MNNISAGSSVYDVVHWFSIKVIDEKRKVVEFVCWDGLKWQLRLKYDWYFKYRAALLQVKYPRLEVNCYWGNEPATGKTLEEIRLDKIRAKKSKITQYRNKLEKAKANWTSLFAIEDDVDYQRAVEKIKRLEFELRAL</sequence>
<evidence type="ECO:0000313" key="1">
    <source>
        <dbReference type="EMBL" id="MCP9763818.1"/>
    </source>
</evidence>
<accession>A0AAE3H2Y5</accession>
<comment type="caution">
    <text evidence="1">The sequence shown here is derived from an EMBL/GenBank/DDBJ whole genome shotgun (WGS) entry which is preliminary data.</text>
</comment>
<keyword evidence="2" id="KW-1185">Reference proteome</keyword>
<reference evidence="1 2" key="1">
    <citation type="submission" date="2018-11" db="EMBL/GenBank/DDBJ databases">
        <title>Novel bacteria species description.</title>
        <authorList>
            <person name="Han J.-H."/>
        </authorList>
    </citation>
    <scope>NUCLEOTIDE SEQUENCE [LARGE SCALE GENOMIC DNA]</scope>
    <source>
        <strain evidence="1 2">KCTC23259</strain>
    </source>
</reference>
<proteinExistence type="predicted"/>